<keyword evidence="3" id="KW-0808">Transferase</keyword>
<dbReference type="Gene3D" id="3.30.420.10">
    <property type="entry name" value="Ribonuclease H-like superfamily/Ribonuclease H"/>
    <property type="match status" value="1"/>
</dbReference>
<evidence type="ECO:0000256" key="8">
    <source>
        <dbReference type="ARBA" id="ARBA00049244"/>
    </source>
</evidence>
<evidence type="ECO:0000259" key="9">
    <source>
        <dbReference type="Pfam" id="PF03175"/>
    </source>
</evidence>
<sequence>NTNYIELRRFLEDASEIVLERVQGIMQKYDAIKINTVFNGEFVVGDKRANKSTTRNYELYRHTNLREWYVTRVVEPILASLEEFQERDSGWALSRILNLAVNANKLNPLRAGCHIKLPREIMLKRAVINVQSTDNACFAWSVVAALHLAQKHVERESSYPHYSTVLNLAGIEFPMTLSQIRKFEALNDISINVYAIEKRIVPIRCTNRKRSKHVNLLYVEDDSVGHFTLIKDLSLLVSSQLSRKKNRKYFCDRCLHYFDSSANLEIRTEDCGKHCSYDSSLSGYRFCRDKDCIPWFAEELKNLAHSVQSVISANVPMADFTRDWEKFNSASHCHVCEKPFTPDDTRVRDHCHLTGRYRGPAHSNCNLNYRDSRCISVVFHNLSDYDAHFIIKEIATAYEGRVDLLPITKEKYISFTKHVDSTKIDQNNCMQLRFIDSYRFLVSSLDKLSSFLNNDKLWVLRREFSRLSEENFNLLTRKGVFPYEYIDCSEKFNELCLPPRESFYSSLTDSTVTESDYAHAVNVWQRFSNNKYMPSYDPSKLSSYLMYYDVNNLYGWTMCQPLP</sequence>
<gene>
    <name evidence="10" type="ORF">ALC57_05831</name>
</gene>
<reference evidence="10 11" key="1">
    <citation type="submission" date="2015-09" db="EMBL/GenBank/DDBJ databases">
        <title>Trachymyrmex cornetzi WGS genome.</title>
        <authorList>
            <person name="Nygaard S."/>
            <person name="Hu H."/>
            <person name="Boomsma J."/>
            <person name="Zhang G."/>
        </authorList>
    </citation>
    <scope>NUCLEOTIDE SEQUENCE [LARGE SCALE GENOMIC DNA]</scope>
    <source>
        <strain evidence="10">Tcor2-1</strain>
        <tissue evidence="10">Whole body</tissue>
    </source>
</reference>
<protein>
    <recommendedName>
        <fullName evidence="2">DNA-directed DNA polymerase</fullName>
        <ecNumber evidence="2">2.7.7.7</ecNumber>
    </recommendedName>
</protein>
<dbReference type="EMBL" id="KQ979371">
    <property type="protein sequence ID" value="KYN21790.1"/>
    <property type="molecule type" value="Genomic_DNA"/>
</dbReference>
<evidence type="ECO:0000256" key="2">
    <source>
        <dbReference type="ARBA" id="ARBA00012417"/>
    </source>
</evidence>
<evidence type="ECO:0000256" key="1">
    <source>
        <dbReference type="ARBA" id="ARBA00005755"/>
    </source>
</evidence>
<keyword evidence="7" id="KW-0238">DNA-binding</keyword>
<dbReference type="InterPro" id="IPR036397">
    <property type="entry name" value="RNaseH_sf"/>
</dbReference>
<evidence type="ECO:0000313" key="10">
    <source>
        <dbReference type="EMBL" id="KYN21790.1"/>
    </source>
</evidence>
<organism evidence="10 11">
    <name type="scientific">Trachymyrmex cornetzi</name>
    <dbReference type="NCBI Taxonomy" id="471704"/>
    <lineage>
        <taxon>Eukaryota</taxon>
        <taxon>Metazoa</taxon>
        <taxon>Ecdysozoa</taxon>
        <taxon>Arthropoda</taxon>
        <taxon>Hexapoda</taxon>
        <taxon>Insecta</taxon>
        <taxon>Pterygota</taxon>
        <taxon>Neoptera</taxon>
        <taxon>Endopterygota</taxon>
        <taxon>Hymenoptera</taxon>
        <taxon>Apocrita</taxon>
        <taxon>Aculeata</taxon>
        <taxon>Formicoidea</taxon>
        <taxon>Formicidae</taxon>
        <taxon>Myrmicinae</taxon>
        <taxon>Trachymyrmex</taxon>
    </lineage>
</organism>
<feature type="domain" description="DNA-directed DNA polymerase family B mitochondria/virus" evidence="9">
    <location>
        <begin position="372"/>
        <end position="487"/>
    </location>
</feature>
<evidence type="ECO:0000256" key="6">
    <source>
        <dbReference type="ARBA" id="ARBA00022932"/>
    </source>
</evidence>
<keyword evidence="6" id="KW-0239">DNA-directed DNA polymerase</keyword>
<dbReference type="STRING" id="471704.A0A151J9P8"/>
<name>A0A151J9P8_9HYME</name>
<evidence type="ECO:0000256" key="7">
    <source>
        <dbReference type="ARBA" id="ARBA00023125"/>
    </source>
</evidence>
<dbReference type="AlphaFoldDB" id="A0A151J9P8"/>
<dbReference type="GO" id="GO:0000166">
    <property type="term" value="F:nucleotide binding"/>
    <property type="evidence" value="ECO:0007669"/>
    <property type="project" value="InterPro"/>
</dbReference>
<comment type="similarity">
    <text evidence="1">Belongs to the DNA polymerase type-B family.</text>
</comment>
<keyword evidence="4" id="KW-0548">Nucleotidyltransferase</keyword>
<proteinExistence type="inferred from homology"/>
<dbReference type="Proteomes" id="UP000078492">
    <property type="component" value="Unassembled WGS sequence"/>
</dbReference>
<dbReference type="Pfam" id="PF03175">
    <property type="entry name" value="DNA_pol_B_2"/>
    <property type="match status" value="1"/>
</dbReference>
<dbReference type="GO" id="GO:0003677">
    <property type="term" value="F:DNA binding"/>
    <property type="evidence" value="ECO:0007669"/>
    <property type="project" value="UniProtKB-KW"/>
</dbReference>
<dbReference type="PANTHER" id="PTHR31511">
    <property type="entry name" value="PROTEIN CBG23764"/>
    <property type="match status" value="1"/>
</dbReference>
<dbReference type="SUPFAM" id="SSF54060">
    <property type="entry name" value="His-Me finger endonucleases"/>
    <property type="match status" value="1"/>
</dbReference>
<dbReference type="InterPro" id="IPR012337">
    <property type="entry name" value="RNaseH-like_sf"/>
</dbReference>
<dbReference type="GO" id="GO:0006260">
    <property type="term" value="P:DNA replication"/>
    <property type="evidence" value="ECO:0007669"/>
    <property type="project" value="UniProtKB-KW"/>
</dbReference>
<dbReference type="PANTHER" id="PTHR31511:SF12">
    <property type="entry name" value="RHO TERMINATION FACTOR N-TERMINAL DOMAIN-CONTAINING PROTEIN"/>
    <property type="match status" value="1"/>
</dbReference>
<accession>A0A151J9P8</accession>
<dbReference type="SUPFAM" id="SSF53098">
    <property type="entry name" value="Ribonuclease H-like"/>
    <property type="match status" value="1"/>
</dbReference>
<dbReference type="InterPro" id="IPR004868">
    <property type="entry name" value="DNA-dir_DNA_pol_B_mt/vir"/>
</dbReference>
<evidence type="ECO:0000256" key="5">
    <source>
        <dbReference type="ARBA" id="ARBA00022705"/>
    </source>
</evidence>
<feature type="non-terminal residue" evidence="10">
    <location>
        <position position="1"/>
    </location>
</feature>
<comment type="catalytic activity">
    <reaction evidence="8">
        <text>DNA(n) + a 2'-deoxyribonucleoside 5'-triphosphate = DNA(n+1) + diphosphate</text>
        <dbReference type="Rhea" id="RHEA:22508"/>
        <dbReference type="Rhea" id="RHEA-COMP:17339"/>
        <dbReference type="Rhea" id="RHEA-COMP:17340"/>
        <dbReference type="ChEBI" id="CHEBI:33019"/>
        <dbReference type="ChEBI" id="CHEBI:61560"/>
        <dbReference type="ChEBI" id="CHEBI:173112"/>
        <dbReference type="EC" id="2.7.7.7"/>
    </reaction>
</comment>
<dbReference type="EC" id="2.7.7.7" evidence="2"/>
<dbReference type="GO" id="GO:0003887">
    <property type="term" value="F:DNA-directed DNA polymerase activity"/>
    <property type="evidence" value="ECO:0007669"/>
    <property type="project" value="UniProtKB-KW"/>
</dbReference>
<evidence type="ECO:0000256" key="4">
    <source>
        <dbReference type="ARBA" id="ARBA00022695"/>
    </source>
</evidence>
<evidence type="ECO:0000256" key="3">
    <source>
        <dbReference type="ARBA" id="ARBA00022679"/>
    </source>
</evidence>
<evidence type="ECO:0000313" key="11">
    <source>
        <dbReference type="Proteomes" id="UP000078492"/>
    </source>
</evidence>
<keyword evidence="5" id="KW-0235">DNA replication</keyword>
<keyword evidence="11" id="KW-1185">Reference proteome</keyword>
<dbReference type="InterPro" id="IPR044925">
    <property type="entry name" value="His-Me_finger_sf"/>
</dbReference>